<feature type="chain" id="PRO_5040899205" description="DUF695 domain-containing protein" evidence="1">
    <location>
        <begin position="23"/>
        <end position="153"/>
    </location>
</feature>
<sequence>MRLTPVSAMAAALLLAALPATAYEQTFADPGVVVSAPGLGGGPALKVELHAEAVPQADSTRICAGRFLRELVKRPDMPDRDRIYRAPLDQANFLVLYILEAEGRKTLHAHLLGALRGSQCLEAHFSRPMQSEDEAESWRRSFAGASLRAAPGR</sequence>
<evidence type="ECO:0000313" key="2">
    <source>
        <dbReference type="EMBL" id="MBL0720126.1"/>
    </source>
</evidence>
<dbReference type="RefSeq" id="WP_201825932.1">
    <property type="nucleotide sequence ID" value="NZ_JAERRA010000001.1"/>
</dbReference>
<reference evidence="2 3" key="1">
    <citation type="submission" date="2021-01" db="EMBL/GenBank/DDBJ databases">
        <title>Piscinibacter sp. Jin2 Genome sequencing and assembly.</title>
        <authorList>
            <person name="Kim I."/>
        </authorList>
    </citation>
    <scope>NUCLEOTIDE SEQUENCE [LARGE SCALE GENOMIC DNA]</scope>
    <source>
        <strain evidence="2 3">Jin2</strain>
    </source>
</reference>
<dbReference type="EMBL" id="JAERRA010000001">
    <property type="protein sequence ID" value="MBL0720126.1"/>
    <property type="molecule type" value="Genomic_DNA"/>
</dbReference>
<protein>
    <recommendedName>
        <fullName evidence="4">DUF695 domain-containing protein</fullName>
    </recommendedName>
</protein>
<dbReference type="AlphaFoldDB" id="A0A9X0XEL4"/>
<feature type="signal peptide" evidence="1">
    <location>
        <begin position="1"/>
        <end position="22"/>
    </location>
</feature>
<keyword evidence="3" id="KW-1185">Reference proteome</keyword>
<keyword evidence="1" id="KW-0732">Signal</keyword>
<name>A0A9X0XEL4_9BURK</name>
<dbReference type="Proteomes" id="UP000643207">
    <property type="component" value="Unassembled WGS sequence"/>
</dbReference>
<organism evidence="2 3">
    <name type="scientific">Aquariibacter lacus</name>
    <dbReference type="NCBI Taxonomy" id="2801332"/>
    <lineage>
        <taxon>Bacteria</taxon>
        <taxon>Pseudomonadati</taxon>
        <taxon>Pseudomonadota</taxon>
        <taxon>Betaproteobacteria</taxon>
        <taxon>Burkholderiales</taxon>
        <taxon>Sphaerotilaceae</taxon>
        <taxon>Aquariibacter</taxon>
    </lineage>
</organism>
<evidence type="ECO:0000313" key="3">
    <source>
        <dbReference type="Proteomes" id="UP000643207"/>
    </source>
</evidence>
<accession>A0A9X0XEL4</accession>
<proteinExistence type="predicted"/>
<evidence type="ECO:0000256" key="1">
    <source>
        <dbReference type="SAM" id="SignalP"/>
    </source>
</evidence>
<evidence type="ECO:0008006" key="4">
    <source>
        <dbReference type="Google" id="ProtNLM"/>
    </source>
</evidence>
<gene>
    <name evidence="2" type="ORF">JI742_09520</name>
</gene>
<comment type="caution">
    <text evidence="2">The sequence shown here is derived from an EMBL/GenBank/DDBJ whole genome shotgun (WGS) entry which is preliminary data.</text>
</comment>